<dbReference type="Pfam" id="PF02347">
    <property type="entry name" value="GDC-P"/>
    <property type="match status" value="2"/>
</dbReference>
<evidence type="ECO:0000256" key="6">
    <source>
        <dbReference type="ARBA" id="ARBA00049026"/>
    </source>
</evidence>
<feature type="region of interest" description="Disordered" evidence="8">
    <location>
        <begin position="31"/>
        <end position="51"/>
    </location>
</feature>
<dbReference type="EC" id="1.4.4.2" evidence="3"/>
<dbReference type="InterPro" id="IPR015424">
    <property type="entry name" value="PyrdxlP-dep_Trfase"/>
</dbReference>
<protein>
    <recommendedName>
        <fullName evidence="3">glycine dehydrogenase (aminomethyl-transferring)</fullName>
        <ecNumber evidence="3">1.4.4.2</ecNumber>
    </recommendedName>
    <alternativeName>
        <fullName evidence="7">Glycine cleavage system P protein</fullName>
    </alternativeName>
</protein>
<accession>A0A316U9E5</accession>
<dbReference type="Gene3D" id="3.90.1150.10">
    <property type="entry name" value="Aspartate Aminotransferase, domain 1"/>
    <property type="match status" value="2"/>
</dbReference>
<dbReference type="OrthoDB" id="6537869at2759"/>
<evidence type="ECO:0000256" key="1">
    <source>
        <dbReference type="ARBA" id="ARBA00001933"/>
    </source>
</evidence>
<name>A0A316U9E5_9BASI</name>
<dbReference type="GO" id="GO:0004375">
    <property type="term" value="F:glycine dehydrogenase (decarboxylating) activity"/>
    <property type="evidence" value="ECO:0007669"/>
    <property type="project" value="UniProtKB-EC"/>
</dbReference>
<evidence type="ECO:0000259" key="9">
    <source>
        <dbReference type="Pfam" id="PF02347"/>
    </source>
</evidence>
<feature type="domain" description="Glycine dehydrogenase C-terminal" evidence="10">
    <location>
        <begin position="911"/>
        <end position="1031"/>
    </location>
</feature>
<dbReference type="Proteomes" id="UP000245942">
    <property type="component" value="Unassembled WGS sequence"/>
</dbReference>
<dbReference type="SUPFAM" id="SSF53383">
    <property type="entry name" value="PLP-dependent transferases"/>
    <property type="match status" value="2"/>
</dbReference>
<keyword evidence="12" id="KW-1185">Reference proteome</keyword>
<dbReference type="Pfam" id="PF21478">
    <property type="entry name" value="GcvP2_C"/>
    <property type="match status" value="1"/>
</dbReference>
<evidence type="ECO:0000256" key="4">
    <source>
        <dbReference type="ARBA" id="ARBA00022898"/>
    </source>
</evidence>
<dbReference type="GO" id="GO:0019464">
    <property type="term" value="P:glycine decarboxylation via glycine cleavage system"/>
    <property type="evidence" value="ECO:0007669"/>
    <property type="project" value="TreeGrafter"/>
</dbReference>
<feature type="compositionally biased region" description="Polar residues" evidence="8">
    <location>
        <begin position="570"/>
        <end position="591"/>
    </location>
</feature>
<feature type="domain" description="Glycine cleavage system P-protein N-terminal" evidence="9">
    <location>
        <begin position="606"/>
        <end position="867"/>
    </location>
</feature>
<dbReference type="STRING" id="1684307.A0A316U9E5"/>
<dbReference type="InterPro" id="IPR049315">
    <property type="entry name" value="GDC-P_N"/>
</dbReference>
<dbReference type="GO" id="GO:0016594">
    <property type="term" value="F:glycine binding"/>
    <property type="evidence" value="ECO:0007669"/>
    <property type="project" value="TreeGrafter"/>
</dbReference>
<dbReference type="GO" id="GO:0030170">
    <property type="term" value="F:pyridoxal phosphate binding"/>
    <property type="evidence" value="ECO:0007669"/>
    <property type="project" value="TreeGrafter"/>
</dbReference>
<evidence type="ECO:0000259" key="10">
    <source>
        <dbReference type="Pfam" id="PF21478"/>
    </source>
</evidence>
<dbReference type="Gene3D" id="3.40.640.10">
    <property type="entry name" value="Type I PLP-dependent aspartate aminotransferase-like (Major domain)"/>
    <property type="match status" value="2"/>
</dbReference>
<dbReference type="PANTHER" id="PTHR11773:SF1">
    <property type="entry name" value="GLYCINE DEHYDROGENASE (DECARBOXYLATING), MITOCHONDRIAL"/>
    <property type="match status" value="1"/>
</dbReference>
<dbReference type="InterPro" id="IPR015422">
    <property type="entry name" value="PyrdxlP-dep_Trfase_small"/>
</dbReference>
<evidence type="ECO:0000313" key="12">
    <source>
        <dbReference type="Proteomes" id="UP000245942"/>
    </source>
</evidence>
<dbReference type="EMBL" id="KZ819324">
    <property type="protein sequence ID" value="PWN21836.1"/>
    <property type="molecule type" value="Genomic_DNA"/>
</dbReference>
<feature type="domain" description="Glycine cleavage system P-protein N-terminal" evidence="9">
    <location>
        <begin position="71"/>
        <end position="513"/>
    </location>
</feature>
<dbReference type="AlphaFoldDB" id="A0A316U9E5"/>
<evidence type="ECO:0000256" key="2">
    <source>
        <dbReference type="ARBA" id="ARBA00010756"/>
    </source>
</evidence>
<keyword evidence="5" id="KW-0560">Oxidoreductase</keyword>
<reference evidence="11 12" key="1">
    <citation type="journal article" date="2018" name="Mol. Biol. Evol.">
        <title>Broad Genomic Sampling Reveals a Smut Pathogenic Ancestry of the Fungal Clade Ustilaginomycotina.</title>
        <authorList>
            <person name="Kijpornyongpan T."/>
            <person name="Mondo S.J."/>
            <person name="Barry K."/>
            <person name="Sandor L."/>
            <person name="Lee J."/>
            <person name="Lipzen A."/>
            <person name="Pangilinan J."/>
            <person name="LaButti K."/>
            <person name="Hainaut M."/>
            <person name="Henrissat B."/>
            <person name="Grigoriev I.V."/>
            <person name="Spatafora J.W."/>
            <person name="Aime M.C."/>
        </authorList>
    </citation>
    <scope>NUCLEOTIDE SEQUENCE [LARGE SCALE GENOMIC DNA]</scope>
    <source>
        <strain evidence="11 12">MCA 4718</strain>
    </source>
</reference>
<sequence length="1090" mass="117836">MSVVARTWLRSRVAAPAPLLLRRTLATAPRLPRQIPSTAPGPSRSLATHAPDLGSNEVASSVFAPLDSFEKRHLGPREHDIEHMLKTLEYTSYDDFIADAVPSDIRLAKDAVSPDTIRPLSESELLRRGQEIAAMNKVHKSFIGMGYHNTLVPPVILRNVLENPAWYTSYTPYQAEISQGRLESLINFQTMVKSLTGLDIANASLLDEGTAAAEAMVLAYGQSKSKKKTLLVDRGVLPQTIAVLRQRAKGFGIRVLVTELRTPQGHQLPSADEVAKDDILGALVQYPDVDGRITDWEAFAKEVKSAGGMVIAATDLLALTMLKPPGEWGADIALGNSARFGVPPGYGGPHAAFFAVSDKLKRKIPGRLVGLSKDQQGKPAYRLALQTREQHIRREKATSNICTAQALLANMSAMYAIYHGPDGLRKIAAKVHALIRLLKYELTQIGVRVVNRDGAFFDTLTIDLAKASVGAVRVHAEADKAGINLRRISDTRVGITLDETVGVETLTDILNVFALALGSSKGKAAEEGVVAPYRPAHVLRIAQDLSLDAESLETLEISTPPAKEPKIPASAQSGVATSPQAAKAGVSQQSLPPVPDFKRTSKYLTQEVFSEHRSETQMLRYIYHLQGKDLSLVHAMIPLGSCTMKLNATSSMMLLSKAEFGSLHPFAPEEQAQGYDVMIRELSQDLCTITGFPAVSLQPNSGAQGEFAGLSVIRAYLDGKGQQKRTVCLIPGSAHGTNPASAIMAGMRVVAIKNKADGTLDLEDLQEKATEHSEELAAFMVTYPSTYGVFESGIQKACEIVHSHGGQVYMDGANLQAQVGLTNPAIIGADVTHLNLHKTFSIPHGGGGPGVGCILCAEHLAPFLPGHPLASVGGEQAIGPISAAPFGSASILTISWAYIKQLGWTGLRNSSALALLSANYMAARLAPHYKLRYTNEKSRVAHEFLLDLAPFQSHISVSDVAKRLSDYGFHAPTCSWPISTGLLIEPTESESLQELDRFCEAMISIRSEIQDIIDGKSHSEEHGNVLKNAPHTAQVVTADKWERPYSRELAAYPVEGLRERKFWPASGRLDDVHGDQNLVCECGSVDQYAE</sequence>
<evidence type="ECO:0000256" key="7">
    <source>
        <dbReference type="ARBA" id="ARBA00082072"/>
    </source>
</evidence>
<comment type="cofactor">
    <cofactor evidence="1">
        <name>pyridoxal 5'-phosphate</name>
        <dbReference type="ChEBI" id="CHEBI:597326"/>
    </cofactor>
</comment>
<evidence type="ECO:0000256" key="5">
    <source>
        <dbReference type="ARBA" id="ARBA00023002"/>
    </source>
</evidence>
<dbReference type="CDD" id="cd00613">
    <property type="entry name" value="GDC-P"/>
    <property type="match status" value="1"/>
</dbReference>
<evidence type="ECO:0000256" key="3">
    <source>
        <dbReference type="ARBA" id="ARBA00012134"/>
    </source>
</evidence>
<dbReference type="GeneID" id="37013832"/>
<dbReference type="InterPro" id="IPR015421">
    <property type="entry name" value="PyrdxlP-dep_Trfase_major"/>
</dbReference>
<comment type="similarity">
    <text evidence="2">Belongs to the GcvP family.</text>
</comment>
<evidence type="ECO:0000256" key="8">
    <source>
        <dbReference type="SAM" id="MobiDB-lite"/>
    </source>
</evidence>
<dbReference type="FunFam" id="3.40.640.10:FF:000007">
    <property type="entry name" value="glycine dehydrogenase (Decarboxylating), mitochondrial"/>
    <property type="match status" value="1"/>
</dbReference>
<feature type="region of interest" description="Disordered" evidence="8">
    <location>
        <begin position="559"/>
        <end position="591"/>
    </location>
</feature>
<dbReference type="FunFam" id="3.40.640.10:FF:000005">
    <property type="entry name" value="Glycine dehydrogenase (decarboxylating), mitochondrial"/>
    <property type="match status" value="1"/>
</dbReference>
<dbReference type="PANTHER" id="PTHR11773">
    <property type="entry name" value="GLYCINE DEHYDROGENASE, DECARBOXYLATING"/>
    <property type="match status" value="1"/>
</dbReference>
<evidence type="ECO:0000313" key="11">
    <source>
        <dbReference type="EMBL" id="PWN21836.1"/>
    </source>
</evidence>
<keyword evidence="4" id="KW-0663">Pyridoxal phosphate</keyword>
<comment type="catalytic activity">
    <reaction evidence="6">
        <text>N(6)-[(R)-lipoyl]-L-lysyl-[glycine-cleavage complex H protein] + glycine + H(+) = N(6)-[(R)-S(8)-aminomethyldihydrolipoyl]-L-lysyl-[glycine-cleavage complex H protein] + CO2</text>
        <dbReference type="Rhea" id="RHEA:24304"/>
        <dbReference type="Rhea" id="RHEA-COMP:10494"/>
        <dbReference type="Rhea" id="RHEA-COMP:10495"/>
        <dbReference type="ChEBI" id="CHEBI:15378"/>
        <dbReference type="ChEBI" id="CHEBI:16526"/>
        <dbReference type="ChEBI" id="CHEBI:57305"/>
        <dbReference type="ChEBI" id="CHEBI:83099"/>
        <dbReference type="ChEBI" id="CHEBI:83143"/>
        <dbReference type="EC" id="1.4.4.2"/>
    </reaction>
</comment>
<organism evidence="11 12">
    <name type="scientific">Pseudomicrostroma glucosiphilum</name>
    <dbReference type="NCBI Taxonomy" id="1684307"/>
    <lineage>
        <taxon>Eukaryota</taxon>
        <taxon>Fungi</taxon>
        <taxon>Dikarya</taxon>
        <taxon>Basidiomycota</taxon>
        <taxon>Ustilaginomycotina</taxon>
        <taxon>Exobasidiomycetes</taxon>
        <taxon>Microstromatales</taxon>
        <taxon>Microstromatales incertae sedis</taxon>
        <taxon>Pseudomicrostroma</taxon>
    </lineage>
</organism>
<dbReference type="GO" id="GO:0005960">
    <property type="term" value="C:glycine cleavage complex"/>
    <property type="evidence" value="ECO:0007669"/>
    <property type="project" value="TreeGrafter"/>
</dbReference>
<dbReference type="GO" id="GO:0005739">
    <property type="term" value="C:mitochondrion"/>
    <property type="evidence" value="ECO:0007669"/>
    <property type="project" value="TreeGrafter"/>
</dbReference>
<dbReference type="InterPro" id="IPR049316">
    <property type="entry name" value="GDC-P_C"/>
</dbReference>
<gene>
    <name evidence="11" type="ORF">BCV69DRAFT_281752</name>
</gene>
<dbReference type="RefSeq" id="XP_025348996.1">
    <property type="nucleotide sequence ID" value="XM_025492098.1"/>
</dbReference>
<proteinExistence type="inferred from homology"/>
<dbReference type="InterPro" id="IPR020581">
    <property type="entry name" value="GDC_P"/>
</dbReference>